<name>A0ABU5CMP1_9BACI</name>
<dbReference type="GO" id="GO:0004852">
    <property type="term" value="F:uroporphyrinogen-III synthase activity"/>
    <property type="evidence" value="ECO:0007669"/>
    <property type="project" value="UniProtKB-EC"/>
</dbReference>
<gene>
    <name evidence="11" type="ORF">RWD45_02195</name>
</gene>
<comment type="caution">
    <text evidence="11">The sequence shown here is derived from an EMBL/GenBank/DDBJ whole genome shotgun (WGS) entry which is preliminary data.</text>
</comment>
<evidence type="ECO:0000256" key="3">
    <source>
        <dbReference type="ARBA" id="ARBA00013109"/>
    </source>
</evidence>
<dbReference type="EC" id="4.2.1.75" evidence="3 9"/>
<protein>
    <recommendedName>
        <fullName evidence="7 9">Uroporphyrinogen-III synthase</fullName>
        <ecNumber evidence="3 9">4.2.1.75</ecNumber>
    </recommendedName>
</protein>
<dbReference type="Pfam" id="PF02602">
    <property type="entry name" value="HEM4"/>
    <property type="match status" value="1"/>
</dbReference>
<dbReference type="Proteomes" id="UP001275315">
    <property type="component" value="Unassembled WGS sequence"/>
</dbReference>
<evidence type="ECO:0000256" key="9">
    <source>
        <dbReference type="RuleBase" id="RU366031"/>
    </source>
</evidence>
<sequence length="261" mass="29480">MTAHLQQKQVLITRHEPKASEFATRITKAGGKAFITPLINVACKVLDEKRKFLQQIEHYEWIIFTSANGVHCFFSALHRFASHMDERVKLATVGPKTNAALTKFGFEADFIPSRYDAKTMSVEFLQNRIVKGPILLVRGQLSGTVLQEVLGKNAVPFDSLEVYETTTNVNIKQRLQVILEKETIDFITFTSPSTVDAFVDLMPDYQCYLDRAVVCIGTTTAKRAKEYGFRHLLVPNEFTTEGMIQKIADYISEGTESYNAK</sequence>
<dbReference type="CDD" id="cd06578">
    <property type="entry name" value="HemD"/>
    <property type="match status" value="1"/>
</dbReference>
<accession>A0ABU5CMP1</accession>
<evidence type="ECO:0000256" key="6">
    <source>
        <dbReference type="ARBA" id="ARBA00037589"/>
    </source>
</evidence>
<evidence type="ECO:0000259" key="10">
    <source>
        <dbReference type="Pfam" id="PF02602"/>
    </source>
</evidence>
<dbReference type="RefSeq" id="WP_320378435.1">
    <property type="nucleotide sequence ID" value="NZ_JAWDIQ010000001.1"/>
</dbReference>
<dbReference type="InterPro" id="IPR036108">
    <property type="entry name" value="4pyrrol_syn_uPrphyn_synt_sf"/>
</dbReference>
<organism evidence="11 12">
    <name type="scientific">Paracerasibacillus soli</name>
    <dbReference type="NCBI Taxonomy" id="480284"/>
    <lineage>
        <taxon>Bacteria</taxon>
        <taxon>Bacillati</taxon>
        <taxon>Bacillota</taxon>
        <taxon>Bacilli</taxon>
        <taxon>Bacillales</taxon>
        <taxon>Bacillaceae</taxon>
        <taxon>Paracerasibacillus</taxon>
    </lineage>
</organism>
<evidence type="ECO:0000256" key="4">
    <source>
        <dbReference type="ARBA" id="ARBA00023239"/>
    </source>
</evidence>
<evidence type="ECO:0000256" key="7">
    <source>
        <dbReference type="ARBA" id="ARBA00040167"/>
    </source>
</evidence>
<dbReference type="PANTHER" id="PTHR38042">
    <property type="entry name" value="UROPORPHYRINOGEN-III SYNTHASE, CHLOROPLASTIC"/>
    <property type="match status" value="1"/>
</dbReference>
<proteinExistence type="inferred from homology"/>
<dbReference type="SUPFAM" id="SSF69618">
    <property type="entry name" value="HemD-like"/>
    <property type="match status" value="1"/>
</dbReference>
<evidence type="ECO:0000256" key="2">
    <source>
        <dbReference type="ARBA" id="ARBA00008133"/>
    </source>
</evidence>
<keyword evidence="5 9" id="KW-0627">Porphyrin biosynthesis</keyword>
<reference evidence="11 12" key="1">
    <citation type="submission" date="2023-10" db="EMBL/GenBank/DDBJ databases">
        <title>Virgibacillus soli CC-YMP-6 genome.</title>
        <authorList>
            <person name="Miliotis G."/>
            <person name="Sengupta P."/>
            <person name="Hameed A."/>
            <person name="Chuvochina M."/>
            <person name="Mcdonagh F."/>
            <person name="Simpson A.C."/>
            <person name="Singh N.K."/>
            <person name="Rekha P.D."/>
            <person name="Raman K."/>
            <person name="Hugenholtz P."/>
            <person name="Venkateswaran K."/>
        </authorList>
    </citation>
    <scope>NUCLEOTIDE SEQUENCE [LARGE SCALE GENOMIC DNA]</scope>
    <source>
        <strain evidence="11 12">CC-YMP-6</strain>
    </source>
</reference>
<feature type="domain" description="Tetrapyrrole biosynthesis uroporphyrinogen III synthase" evidence="10">
    <location>
        <begin position="21"/>
        <end position="245"/>
    </location>
</feature>
<evidence type="ECO:0000256" key="8">
    <source>
        <dbReference type="ARBA" id="ARBA00048617"/>
    </source>
</evidence>
<comment type="pathway">
    <text evidence="1 9">Porphyrin-containing compound metabolism; protoporphyrin-IX biosynthesis; coproporphyrinogen-III from 5-aminolevulinate: step 3/4.</text>
</comment>
<keyword evidence="12" id="KW-1185">Reference proteome</keyword>
<dbReference type="EMBL" id="JAWDIQ010000001">
    <property type="protein sequence ID" value="MDY0407638.1"/>
    <property type="molecule type" value="Genomic_DNA"/>
</dbReference>
<dbReference type="Gene3D" id="3.40.50.10090">
    <property type="match status" value="2"/>
</dbReference>
<dbReference type="InterPro" id="IPR003754">
    <property type="entry name" value="4pyrrol_synth_uPrphyn_synth"/>
</dbReference>
<evidence type="ECO:0000313" key="12">
    <source>
        <dbReference type="Proteomes" id="UP001275315"/>
    </source>
</evidence>
<comment type="similarity">
    <text evidence="2 9">Belongs to the uroporphyrinogen-III synthase family.</text>
</comment>
<evidence type="ECO:0000313" key="11">
    <source>
        <dbReference type="EMBL" id="MDY0407638.1"/>
    </source>
</evidence>
<keyword evidence="4 9" id="KW-0456">Lyase</keyword>
<evidence type="ECO:0000256" key="1">
    <source>
        <dbReference type="ARBA" id="ARBA00004772"/>
    </source>
</evidence>
<comment type="function">
    <text evidence="6 9">Catalyzes cyclization of the linear tetrapyrrole, hydroxymethylbilane, to the macrocyclic uroporphyrinogen III.</text>
</comment>
<comment type="catalytic activity">
    <reaction evidence="8 9">
        <text>hydroxymethylbilane = uroporphyrinogen III + H2O</text>
        <dbReference type="Rhea" id="RHEA:18965"/>
        <dbReference type="ChEBI" id="CHEBI:15377"/>
        <dbReference type="ChEBI" id="CHEBI:57308"/>
        <dbReference type="ChEBI" id="CHEBI:57845"/>
        <dbReference type="EC" id="4.2.1.75"/>
    </reaction>
</comment>
<dbReference type="PANTHER" id="PTHR38042:SF1">
    <property type="entry name" value="UROPORPHYRINOGEN-III SYNTHASE, CHLOROPLASTIC"/>
    <property type="match status" value="1"/>
</dbReference>
<evidence type="ECO:0000256" key="5">
    <source>
        <dbReference type="ARBA" id="ARBA00023244"/>
    </source>
</evidence>
<dbReference type="InterPro" id="IPR039793">
    <property type="entry name" value="UROS/Hem4"/>
</dbReference>